<dbReference type="Gene3D" id="3.30.1140.40">
    <property type="entry name" value="Tctex-1"/>
    <property type="match status" value="1"/>
</dbReference>
<dbReference type="GeneTree" id="ENSGT00940000160069"/>
<sequence>MDKFKKRLSITPSHQLGGLRKFSTYDREGLGGRPSQSGRHRTSSHDFPGSDDESVTDFTRNELLAFKTSFARPRYANTYRMEPYKKFQDHVARKKIEEILKHKLQEYKYSGLNASIMCTAVVEDVLGGVKELYFDRYKYIVQVFLVQKTGQSIHIASRWVWDAARDNWVQAQHETEDYIAVVLVVAGYHE</sequence>
<evidence type="ECO:0000313" key="3">
    <source>
        <dbReference type="Ensembl" id="ENSSMRP00000028705.1"/>
    </source>
</evidence>
<dbReference type="InterPro" id="IPR005334">
    <property type="entry name" value="Tctex-1-like"/>
</dbReference>
<keyword evidence="4" id="KW-1185">Reference proteome</keyword>
<dbReference type="Ensembl" id="ENSSMRT00000033472.1">
    <property type="protein sequence ID" value="ENSSMRP00000028705.1"/>
    <property type="gene ID" value="ENSSMRG00000022072.1"/>
</dbReference>
<dbReference type="InterPro" id="IPR038586">
    <property type="entry name" value="Tctex-1-like_sf"/>
</dbReference>
<dbReference type="GO" id="GO:0005868">
    <property type="term" value="C:cytoplasmic dynein complex"/>
    <property type="evidence" value="ECO:0007669"/>
    <property type="project" value="TreeGrafter"/>
</dbReference>
<dbReference type="PANTHER" id="PTHR21255:SF27">
    <property type="entry name" value="DYNEIN LIGHT CHAIN TCTEX-TYPE PROTEIN 2"/>
    <property type="match status" value="1"/>
</dbReference>
<dbReference type="PANTHER" id="PTHR21255">
    <property type="entry name" value="T-COMPLEX-ASSOCIATED-TESTIS-EXPRESSED 1/ DYNEIN LIGHT CHAIN"/>
    <property type="match status" value="1"/>
</dbReference>
<dbReference type="GO" id="GO:0005737">
    <property type="term" value="C:cytoplasm"/>
    <property type="evidence" value="ECO:0007669"/>
    <property type="project" value="TreeGrafter"/>
</dbReference>
<evidence type="ECO:0000256" key="2">
    <source>
        <dbReference type="SAM" id="MobiDB-lite"/>
    </source>
</evidence>
<dbReference type="AlphaFoldDB" id="A0A8D0EB39"/>
<accession>A0A8D0EB39</accession>
<organism evidence="3 4">
    <name type="scientific">Salvator merianae</name>
    <name type="common">Argentine black and white tegu</name>
    <name type="synonym">Tupinambis merianae</name>
    <dbReference type="NCBI Taxonomy" id="96440"/>
    <lineage>
        <taxon>Eukaryota</taxon>
        <taxon>Metazoa</taxon>
        <taxon>Chordata</taxon>
        <taxon>Craniata</taxon>
        <taxon>Vertebrata</taxon>
        <taxon>Euteleostomi</taxon>
        <taxon>Lepidosauria</taxon>
        <taxon>Squamata</taxon>
        <taxon>Bifurcata</taxon>
        <taxon>Unidentata</taxon>
        <taxon>Episquamata</taxon>
        <taxon>Laterata</taxon>
        <taxon>Teiioidea</taxon>
        <taxon>Teiidae</taxon>
        <taxon>Salvator</taxon>
    </lineage>
</organism>
<proteinExistence type="inferred from homology"/>
<feature type="region of interest" description="Disordered" evidence="2">
    <location>
        <begin position="19"/>
        <end position="54"/>
    </location>
</feature>
<name>A0A8D0EB39_SALMN</name>
<reference evidence="3" key="2">
    <citation type="submission" date="2025-09" db="UniProtKB">
        <authorList>
            <consortium name="Ensembl"/>
        </authorList>
    </citation>
    <scope>IDENTIFICATION</scope>
</reference>
<dbReference type="Proteomes" id="UP000694421">
    <property type="component" value="Unplaced"/>
</dbReference>
<comment type="similarity">
    <text evidence="1">Belongs to the dynein light chain Tctex-type family.</text>
</comment>
<dbReference type="GO" id="GO:0045505">
    <property type="term" value="F:dynein intermediate chain binding"/>
    <property type="evidence" value="ECO:0007669"/>
    <property type="project" value="TreeGrafter"/>
</dbReference>
<dbReference type="GO" id="GO:0007018">
    <property type="term" value="P:microtubule-based movement"/>
    <property type="evidence" value="ECO:0007669"/>
    <property type="project" value="TreeGrafter"/>
</dbReference>
<protein>
    <submittedName>
        <fullName evidence="3">Dynein light chain Tctex-type 2</fullName>
    </submittedName>
</protein>
<evidence type="ECO:0000313" key="4">
    <source>
        <dbReference type="Proteomes" id="UP000694421"/>
    </source>
</evidence>
<evidence type="ECO:0000256" key="1">
    <source>
        <dbReference type="ARBA" id="ARBA00005361"/>
    </source>
</evidence>
<dbReference type="Pfam" id="PF03645">
    <property type="entry name" value="Tctex-1"/>
    <property type="match status" value="1"/>
</dbReference>
<dbReference type="OMA" id="KYSLHMA"/>
<dbReference type="CDD" id="cd21460">
    <property type="entry name" value="DLC-like_TCTEX1D3"/>
    <property type="match status" value="1"/>
</dbReference>
<reference evidence="3" key="1">
    <citation type="submission" date="2025-08" db="UniProtKB">
        <authorList>
            <consortium name="Ensembl"/>
        </authorList>
    </citation>
    <scope>IDENTIFICATION</scope>
</reference>